<evidence type="ECO:0000313" key="2">
    <source>
        <dbReference type="Proteomes" id="UP000319432"/>
    </source>
</evidence>
<proteinExistence type="predicted"/>
<dbReference type="AlphaFoldDB" id="A0A518VCM9"/>
<accession>A0A518VCM9</accession>
<evidence type="ECO:0000313" key="1">
    <source>
        <dbReference type="EMBL" id="QDX94745.1"/>
    </source>
</evidence>
<name>A0A518VCM9_BRELA</name>
<sequence length="332" mass="37220">MKQIDNGKLKELFNRVYNSKMDKTDQEDLKTYCSKVFSTSYPDPSLLHQFNSLIVQKADEIAKPKVTEIIGLLATLKTADRNTVVKYELPQKFKAKVQWSANGSGVDLVRIDGKKYVTAIPNKFSTGFYYEPFGDTKEVVEYFNKLIDDVANAKVRLYLDAISKITQKAILSGKIPAKNVKQGANLKITDYNSLASVLSRYGGRPIFVADSLLIDYFAMQQPANLISDPRKDELLTSLNISTVGRTNAVNLVNPFIDDFNSKVELPVNVGYMFAGDVKQKPFAVTEFGALQQMTEQNMEDERIKMKIVQFADIRLLFGQILGILKEDAAVAI</sequence>
<keyword evidence="2" id="KW-1185">Reference proteome</keyword>
<dbReference type="Proteomes" id="UP000319432">
    <property type="component" value="Chromosome"/>
</dbReference>
<reference evidence="1 2" key="1">
    <citation type="submission" date="2018-11" db="EMBL/GenBank/DDBJ databases">
        <title>Phylogenetic determinants of toxin gene distribution in genomes of Brevibacillus laterosporus.</title>
        <authorList>
            <person name="Glare T.R."/>
            <person name="Durrant A."/>
            <person name="Berry C."/>
            <person name="Palma L."/>
            <person name="Ormskirk M."/>
            <person name="Cox M.O."/>
        </authorList>
    </citation>
    <scope>NUCLEOTIDE SEQUENCE [LARGE SCALE GENOMIC DNA]</scope>
    <source>
        <strain evidence="1 2">1821L</strain>
    </source>
</reference>
<organism evidence="1 2">
    <name type="scientific">Brevibacillus laterosporus</name>
    <name type="common">Bacillus laterosporus</name>
    <dbReference type="NCBI Taxonomy" id="1465"/>
    <lineage>
        <taxon>Bacteria</taxon>
        <taxon>Bacillati</taxon>
        <taxon>Bacillota</taxon>
        <taxon>Bacilli</taxon>
        <taxon>Bacillales</taxon>
        <taxon>Paenibacillaceae</taxon>
        <taxon>Brevibacillus</taxon>
    </lineage>
</organism>
<dbReference type="OrthoDB" id="2912943at2"/>
<protein>
    <recommendedName>
        <fullName evidence="3">Phage major capsid protein</fullName>
    </recommendedName>
</protein>
<dbReference type="RefSeq" id="WP_158329712.1">
    <property type="nucleotide sequence ID" value="NZ_JARMDU010000001.1"/>
</dbReference>
<evidence type="ECO:0008006" key="3">
    <source>
        <dbReference type="Google" id="ProtNLM"/>
    </source>
</evidence>
<dbReference type="EMBL" id="CP033464">
    <property type="protein sequence ID" value="QDX94745.1"/>
    <property type="molecule type" value="Genomic_DNA"/>
</dbReference>
<gene>
    <name evidence="1" type="ORF">EEL30_22140</name>
</gene>